<evidence type="ECO:0000256" key="1">
    <source>
        <dbReference type="SAM" id="SignalP"/>
    </source>
</evidence>
<proteinExistence type="predicted"/>
<feature type="domain" description="DUF4283" evidence="2">
    <location>
        <begin position="108"/>
        <end position="167"/>
    </location>
</feature>
<protein>
    <recommendedName>
        <fullName evidence="2">DUF4283 domain-containing protein</fullName>
    </recommendedName>
</protein>
<feature type="signal peptide" evidence="1">
    <location>
        <begin position="1"/>
        <end position="19"/>
    </location>
</feature>
<reference evidence="3 4" key="1">
    <citation type="journal article" date="2021" name="Plant Biotechnol. J.">
        <title>Multi-omics assisted identification of the key and species-specific regulatory components of drought-tolerant mechanisms in Gossypium stocksii.</title>
        <authorList>
            <person name="Yu D."/>
            <person name="Ke L."/>
            <person name="Zhang D."/>
            <person name="Wu Y."/>
            <person name="Sun Y."/>
            <person name="Mei J."/>
            <person name="Sun J."/>
            <person name="Sun Y."/>
        </authorList>
    </citation>
    <scope>NUCLEOTIDE SEQUENCE [LARGE SCALE GENOMIC DNA]</scope>
    <source>
        <strain evidence="4">cv. E1</strain>
        <tissue evidence="3">Leaf</tissue>
    </source>
</reference>
<dbReference type="EMBL" id="JAIQCV010000001">
    <property type="protein sequence ID" value="KAH1129817.1"/>
    <property type="molecule type" value="Genomic_DNA"/>
</dbReference>
<feature type="chain" id="PRO_5038451086" description="DUF4283 domain-containing protein" evidence="1">
    <location>
        <begin position="20"/>
        <end position="167"/>
    </location>
</feature>
<comment type="caution">
    <text evidence="3">The sequence shown here is derived from an EMBL/GenBank/DDBJ whole genome shotgun (WGS) entry which is preliminary data.</text>
</comment>
<evidence type="ECO:0000259" key="2">
    <source>
        <dbReference type="Pfam" id="PF14111"/>
    </source>
</evidence>
<gene>
    <name evidence="3" type="ORF">J1N35_001195</name>
</gene>
<evidence type="ECO:0000313" key="3">
    <source>
        <dbReference type="EMBL" id="KAH1129817.1"/>
    </source>
</evidence>
<dbReference type="AlphaFoldDB" id="A0A9D3WII4"/>
<accession>A0A9D3WII4</accession>
<keyword evidence="4" id="KW-1185">Reference proteome</keyword>
<dbReference type="Proteomes" id="UP000828251">
    <property type="component" value="Unassembled WGS sequence"/>
</dbReference>
<dbReference type="Pfam" id="PF14111">
    <property type="entry name" value="DUF4283"/>
    <property type="match status" value="1"/>
</dbReference>
<sequence length="167" mass="18583">MAGVNPINGALVIWWPVLALHQRNLMATSHGALRCVDSLASIVVDLSPTNEISWKDKFMGGSVSNSLEDIGDLDFDFEDGDIRRSNHNGIPAINFLDCIKNILIKGMELTVVVKLLGRNIGYGPLLNRITDLWKPTKSFHLMDIANGYYLIRFQNRVDYDAALTQAP</sequence>
<keyword evidence="1" id="KW-0732">Signal</keyword>
<dbReference type="OrthoDB" id="995287at2759"/>
<evidence type="ECO:0000313" key="4">
    <source>
        <dbReference type="Proteomes" id="UP000828251"/>
    </source>
</evidence>
<dbReference type="InterPro" id="IPR025558">
    <property type="entry name" value="DUF4283"/>
</dbReference>
<organism evidence="3 4">
    <name type="scientific">Gossypium stocksii</name>
    <dbReference type="NCBI Taxonomy" id="47602"/>
    <lineage>
        <taxon>Eukaryota</taxon>
        <taxon>Viridiplantae</taxon>
        <taxon>Streptophyta</taxon>
        <taxon>Embryophyta</taxon>
        <taxon>Tracheophyta</taxon>
        <taxon>Spermatophyta</taxon>
        <taxon>Magnoliopsida</taxon>
        <taxon>eudicotyledons</taxon>
        <taxon>Gunneridae</taxon>
        <taxon>Pentapetalae</taxon>
        <taxon>rosids</taxon>
        <taxon>malvids</taxon>
        <taxon>Malvales</taxon>
        <taxon>Malvaceae</taxon>
        <taxon>Malvoideae</taxon>
        <taxon>Gossypium</taxon>
    </lineage>
</organism>
<name>A0A9D3WII4_9ROSI</name>